<dbReference type="AlphaFoldDB" id="A0A193GHK1"/>
<name>A0A193GHK1_9BORD</name>
<evidence type="ECO:0000313" key="1">
    <source>
        <dbReference type="EMBL" id="ANN78911.1"/>
    </source>
</evidence>
<organism evidence="1 2">
    <name type="scientific">Bordetella flabilis</name>
    <dbReference type="NCBI Taxonomy" id="463014"/>
    <lineage>
        <taxon>Bacteria</taxon>
        <taxon>Pseudomonadati</taxon>
        <taxon>Pseudomonadota</taxon>
        <taxon>Betaproteobacteria</taxon>
        <taxon>Burkholderiales</taxon>
        <taxon>Alcaligenaceae</taxon>
        <taxon>Bordetella</taxon>
    </lineage>
</organism>
<sequence>MSFKVKADPTFDGTITIVGQGREQKLEVTFRHKTSTQYAELLAKMRDGDLDSSGLVLEILEKWDADVALDRAGVELLREHQPGADFAIINAYGEALAVARKKN</sequence>
<dbReference type="RefSeq" id="WP_066660871.1">
    <property type="nucleotide sequence ID" value="NZ_CBCSCL010000012.1"/>
</dbReference>
<dbReference type="STRING" id="463014.BAU07_18890"/>
<evidence type="ECO:0008006" key="3">
    <source>
        <dbReference type="Google" id="ProtNLM"/>
    </source>
</evidence>
<dbReference type="InterPro" id="IPR014859">
    <property type="entry name" value="Phage_TAC_4"/>
</dbReference>
<dbReference type="Proteomes" id="UP000091926">
    <property type="component" value="Chromosome"/>
</dbReference>
<reference evidence="1 2" key="1">
    <citation type="submission" date="2016-06" db="EMBL/GenBank/DDBJ databases">
        <title>Complete genome sequences of Bordetella bronchialis and Bordetella flabilis.</title>
        <authorList>
            <person name="LiPuma J.J."/>
            <person name="Spilker T."/>
        </authorList>
    </citation>
    <scope>NUCLEOTIDE SEQUENCE [LARGE SCALE GENOMIC DNA]</scope>
    <source>
        <strain evidence="1 2">AU10664</strain>
    </source>
</reference>
<dbReference type="OrthoDB" id="5959807at2"/>
<evidence type="ECO:0000313" key="2">
    <source>
        <dbReference type="Proteomes" id="UP000091926"/>
    </source>
</evidence>
<dbReference type="EMBL" id="CP016172">
    <property type="protein sequence ID" value="ANN78911.1"/>
    <property type="molecule type" value="Genomic_DNA"/>
</dbReference>
<accession>A0A193GHK1</accession>
<protein>
    <recommendedName>
        <fullName evidence="3">Phage tail assembly chaperone</fullName>
    </recommendedName>
</protein>
<keyword evidence="2" id="KW-1185">Reference proteome</keyword>
<dbReference type="Pfam" id="PF08748">
    <property type="entry name" value="Phage_TAC_4"/>
    <property type="match status" value="1"/>
</dbReference>
<gene>
    <name evidence="1" type="ORF">BAU07_18890</name>
</gene>
<proteinExistence type="predicted"/>
<dbReference type="KEGG" id="bfz:BAU07_18890"/>